<evidence type="ECO:0000256" key="4">
    <source>
        <dbReference type="ARBA" id="ARBA00022679"/>
    </source>
</evidence>
<protein>
    <recommendedName>
        <fullName evidence="2">glutamine--fructose-6-phosphate transaminase (isomerizing)</fullName>
        <ecNumber evidence="2">2.6.1.16</ecNumber>
    </recommendedName>
</protein>
<evidence type="ECO:0000256" key="3">
    <source>
        <dbReference type="ARBA" id="ARBA00022576"/>
    </source>
</evidence>
<dbReference type="PROSITE" id="PS51278">
    <property type="entry name" value="GATASE_TYPE_2"/>
    <property type="match status" value="1"/>
</dbReference>
<evidence type="ECO:0000259" key="7">
    <source>
        <dbReference type="PROSITE" id="PS51278"/>
    </source>
</evidence>
<dbReference type="GO" id="GO:0006487">
    <property type="term" value="P:protein N-linked glycosylation"/>
    <property type="evidence" value="ECO:0007669"/>
    <property type="project" value="TreeGrafter"/>
</dbReference>
<accession>E0SSN5</accession>
<dbReference type="NCBIfam" id="NF001484">
    <property type="entry name" value="PRK00331.1"/>
    <property type="match status" value="1"/>
</dbReference>
<dbReference type="GO" id="GO:0004360">
    <property type="term" value="F:glutamine-fructose-6-phosphate transaminase (isomerizing) activity"/>
    <property type="evidence" value="ECO:0007669"/>
    <property type="project" value="UniProtKB-EC"/>
</dbReference>
<evidence type="ECO:0000256" key="1">
    <source>
        <dbReference type="ARBA" id="ARBA00001031"/>
    </source>
</evidence>
<dbReference type="InterPro" id="IPR005855">
    <property type="entry name" value="GFAT"/>
</dbReference>
<dbReference type="KEGG" id="iag:Igag_1823"/>
<dbReference type="GO" id="GO:0006002">
    <property type="term" value="P:fructose 6-phosphate metabolic process"/>
    <property type="evidence" value="ECO:0007669"/>
    <property type="project" value="TreeGrafter"/>
</dbReference>
<sequence length="607" mass="67682">MGGIFGALSPKKSNVIDVVISGLKRLEYRGFSGSGIAFLQDNDLVIYKDAVRIDKLIELYRLDEVSSWIAIGQTRYATHGKPHKNNTEPHTDCKNSLAIVGDGAIENYEFLKDATIIRGHKVVSKCDFEIIVHMIEDELGRYRDIVRSINSVVKDLEGFYTFALLLRDYNSIVLYTSLQPIFIGISKNIYLFSSNKSSMYGIADRYIELGANELGIISENGVDVYSLSTQSRVVKEERNLDVDPRFIDRGGFPHHMIREIYEIPFSLLRTISSVQDKYLSLSARFIIEARNVFIIGNGTSLHAGLVASYYLSELANVNPIVVSAAEFPLYYVDNIAPGSLVIAISQSGETGDVLQSVYEAKLRGATILGITNYIGSRLANLSNIYLPIGAGPEISIPATKTFTSTLMLLYMLALKASRYRGNIDESEYKDGIKYAKIMAQSLNEYMHRIDKDVAKVVKFISQCRSGYIVSRGITYPIALEGALKFKETAYVHAEGVEAGEFKHGPQSLLDENIFTIFIIPTEKIAIEPTYSLISMAKEYKTKTIVIGYEGDQKLDELGDIPVIKLPAVKRHLTPIIATIPLQFLAYRLGIELGRPIDTPRYLSKTVH</sequence>
<dbReference type="CDD" id="cd05009">
    <property type="entry name" value="SIS_GlmS_GlmD_2"/>
    <property type="match status" value="1"/>
</dbReference>
<dbReference type="NCBIfam" id="TIGR01135">
    <property type="entry name" value="glmS"/>
    <property type="match status" value="1"/>
</dbReference>
<dbReference type="AlphaFoldDB" id="E0SSN5"/>
<evidence type="ECO:0000256" key="2">
    <source>
        <dbReference type="ARBA" id="ARBA00012916"/>
    </source>
</evidence>
<comment type="catalytic activity">
    <reaction evidence="1">
        <text>D-fructose 6-phosphate + L-glutamine = D-glucosamine 6-phosphate + L-glutamate</text>
        <dbReference type="Rhea" id="RHEA:13237"/>
        <dbReference type="ChEBI" id="CHEBI:29985"/>
        <dbReference type="ChEBI" id="CHEBI:58359"/>
        <dbReference type="ChEBI" id="CHEBI:58725"/>
        <dbReference type="ChEBI" id="CHEBI:61527"/>
        <dbReference type="EC" id="2.6.1.16"/>
    </reaction>
</comment>
<dbReference type="Gene3D" id="3.60.20.10">
    <property type="entry name" value="Glutamine Phosphoribosylpyrophosphate, subunit 1, domain 1"/>
    <property type="match status" value="1"/>
</dbReference>
<keyword evidence="5" id="KW-0677">Repeat</keyword>
<feature type="domain" description="SIS" evidence="8">
    <location>
        <begin position="456"/>
        <end position="599"/>
    </location>
</feature>
<feature type="domain" description="Glutamine amidotransferase type-2" evidence="7">
    <location>
        <begin position="2"/>
        <end position="220"/>
    </location>
</feature>
<dbReference type="Gene3D" id="3.40.50.10490">
    <property type="entry name" value="Glucose-6-phosphate isomerase like protein, domain 1"/>
    <property type="match status" value="2"/>
</dbReference>
<evidence type="ECO:0000256" key="5">
    <source>
        <dbReference type="ARBA" id="ARBA00022737"/>
    </source>
</evidence>
<dbReference type="Proteomes" id="UP000001304">
    <property type="component" value="Chromosome"/>
</dbReference>
<dbReference type="InterPro" id="IPR035466">
    <property type="entry name" value="GlmS/AgaS_SIS"/>
</dbReference>
<dbReference type="SUPFAM" id="SSF56235">
    <property type="entry name" value="N-terminal nucleophile aminohydrolases (Ntn hydrolases)"/>
    <property type="match status" value="1"/>
</dbReference>
<dbReference type="InterPro" id="IPR035490">
    <property type="entry name" value="GlmS/FrlB_SIS"/>
</dbReference>
<feature type="domain" description="SIS" evidence="8">
    <location>
        <begin position="282"/>
        <end position="422"/>
    </location>
</feature>
<dbReference type="PANTHER" id="PTHR10937:SF0">
    <property type="entry name" value="GLUTAMINE--FRUCTOSE-6-PHOSPHATE TRANSAMINASE (ISOMERIZING)"/>
    <property type="match status" value="1"/>
</dbReference>
<dbReference type="STRING" id="583356.Igag_1823"/>
<keyword evidence="4" id="KW-0808">Transferase</keyword>
<dbReference type="Pfam" id="PF13522">
    <property type="entry name" value="GATase_6"/>
    <property type="match status" value="1"/>
</dbReference>
<dbReference type="EMBL" id="CP002098">
    <property type="protein sequence ID" value="ADM28620.1"/>
    <property type="molecule type" value="Genomic_DNA"/>
</dbReference>
<dbReference type="GO" id="GO:0016853">
    <property type="term" value="F:isomerase activity"/>
    <property type="evidence" value="ECO:0007669"/>
    <property type="project" value="UniProtKB-KW"/>
</dbReference>
<dbReference type="CDD" id="cd05008">
    <property type="entry name" value="SIS_GlmS_GlmD_1"/>
    <property type="match status" value="1"/>
</dbReference>
<evidence type="ECO:0000259" key="8">
    <source>
        <dbReference type="PROSITE" id="PS51464"/>
    </source>
</evidence>
<gene>
    <name evidence="9" type="ordered locus">Igag_1823</name>
</gene>
<keyword evidence="3" id="KW-0032">Aminotransferase</keyword>
<dbReference type="InterPro" id="IPR017932">
    <property type="entry name" value="GATase_2_dom"/>
</dbReference>
<evidence type="ECO:0000313" key="9">
    <source>
        <dbReference type="EMBL" id="ADM28620.1"/>
    </source>
</evidence>
<dbReference type="Pfam" id="PF01380">
    <property type="entry name" value="SIS"/>
    <property type="match status" value="2"/>
</dbReference>
<reference evidence="9 10" key="1">
    <citation type="journal article" date="2010" name="Stand. Genomic Sci.">
        <title>Complete genome sequence of Ignisphaera aggregans type strain (AQ1.S1).</title>
        <authorList>
            <person name="Goker M."/>
            <person name="Held B."/>
            <person name="Lapidus A."/>
            <person name="Nolan M."/>
            <person name="Spring S."/>
            <person name="Yasawong M."/>
            <person name="Lucas S."/>
            <person name="Glavina Del Rio T."/>
            <person name="Tice H."/>
            <person name="Cheng J.F."/>
            <person name="Goodwin L."/>
            <person name="Tapia R."/>
            <person name="Pitluck S."/>
            <person name="Liolios K."/>
            <person name="Ivanova N."/>
            <person name="Mavromatis K."/>
            <person name="Mikhailova N."/>
            <person name="Pati A."/>
            <person name="Chen A."/>
            <person name="Palaniappan K."/>
            <person name="Brambilla E."/>
            <person name="Land M."/>
            <person name="Hauser L."/>
            <person name="Chang Y.J."/>
            <person name="Jeffries C.D."/>
            <person name="Brettin T."/>
            <person name="Detter J.C."/>
            <person name="Han C."/>
            <person name="Rohde M."/>
            <person name="Sikorski J."/>
            <person name="Woyke T."/>
            <person name="Bristow J."/>
            <person name="Eisen J.A."/>
            <person name="Markowitz V."/>
            <person name="Hugenholtz P."/>
            <person name="Kyrpides N.C."/>
            <person name="Klenk H.P."/>
        </authorList>
    </citation>
    <scope>NUCLEOTIDE SEQUENCE [LARGE SCALE GENOMIC DNA]</scope>
    <source>
        <strain evidence="10">DSM 17230 / JCM 13409 / AQ1.S1</strain>
    </source>
</reference>
<dbReference type="HOGENOM" id="CLU_012520_7_0_2"/>
<keyword evidence="6" id="KW-0315">Glutamine amidotransferase</keyword>
<dbReference type="GO" id="GO:0097367">
    <property type="term" value="F:carbohydrate derivative binding"/>
    <property type="evidence" value="ECO:0007669"/>
    <property type="project" value="InterPro"/>
</dbReference>
<organism evidence="9 10">
    <name type="scientific">Ignisphaera aggregans (strain DSM 17230 / JCM 13409 / AQ1.S1)</name>
    <dbReference type="NCBI Taxonomy" id="583356"/>
    <lineage>
        <taxon>Archaea</taxon>
        <taxon>Thermoproteota</taxon>
        <taxon>Thermoprotei</taxon>
        <taxon>Desulfurococcales</taxon>
        <taxon>Desulfurococcaceae</taxon>
        <taxon>Ignisphaera</taxon>
    </lineage>
</organism>
<dbReference type="InterPro" id="IPR001347">
    <property type="entry name" value="SIS_dom"/>
</dbReference>
<dbReference type="PANTHER" id="PTHR10937">
    <property type="entry name" value="GLUCOSAMINE--FRUCTOSE-6-PHOSPHATE AMINOTRANSFERASE, ISOMERIZING"/>
    <property type="match status" value="1"/>
</dbReference>
<dbReference type="InterPro" id="IPR029055">
    <property type="entry name" value="Ntn_hydrolases_N"/>
</dbReference>
<name>E0SSN5_IGNAA</name>
<evidence type="ECO:0000313" key="10">
    <source>
        <dbReference type="Proteomes" id="UP000001304"/>
    </source>
</evidence>
<dbReference type="GO" id="GO:0006047">
    <property type="term" value="P:UDP-N-acetylglucosamine metabolic process"/>
    <property type="evidence" value="ECO:0007669"/>
    <property type="project" value="TreeGrafter"/>
</dbReference>
<evidence type="ECO:0000256" key="6">
    <source>
        <dbReference type="ARBA" id="ARBA00022962"/>
    </source>
</evidence>
<keyword evidence="10" id="KW-1185">Reference proteome</keyword>
<dbReference type="InterPro" id="IPR046348">
    <property type="entry name" value="SIS_dom_sf"/>
</dbReference>
<dbReference type="BioCyc" id="IAGG583356:GHAH-1811-MONOMER"/>
<proteinExistence type="predicted"/>
<dbReference type="SUPFAM" id="SSF53697">
    <property type="entry name" value="SIS domain"/>
    <property type="match status" value="1"/>
</dbReference>
<keyword evidence="9" id="KW-0413">Isomerase</keyword>
<dbReference type="EC" id="2.6.1.16" evidence="2"/>
<dbReference type="PROSITE" id="PS51464">
    <property type="entry name" value="SIS"/>
    <property type="match status" value="2"/>
</dbReference>